<proteinExistence type="predicted"/>
<feature type="compositionally biased region" description="Basic residues" evidence="1">
    <location>
        <begin position="1"/>
        <end position="10"/>
    </location>
</feature>
<protein>
    <recommendedName>
        <fullName evidence="4">B box-type domain-containing protein</fullName>
    </recommendedName>
</protein>
<keyword evidence="3" id="KW-1185">Reference proteome</keyword>
<organism evidence="2 3">
    <name type="scientific">Streptomyces plumbiresistens</name>
    <dbReference type="NCBI Taxonomy" id="511811"/>
    <lineage>
        <taxon>Bacteria</taxon>
        <taxon>Bacillati</taxon>
        <taxon>Actinomycetota</taxon>
        <taxon>Actinomycetes</taxon>
        <taxon>Kitasatosporales</taxon>
        <taxon>Streptomycetaceae</taxon>
        <taxon>Streptomyces</taxon>
    </lineage>
</organism>
<reference evidence="3" key="1">
    <citation type="journal article" date="2019" name="Int. J. Syst. Evol. Microbiol.">
        <title>The Global Catalogue of Microorganisms (GCM) 10K type strain sequencing project: providing services to taxonomists for standard genome sequencing and annotation.</title>
        <authorList>
            <consortium name="The Broad Institute Genomics Platform"/>
            <consortium name="The Broad Institute Genome Sequencing Center for Infectious Disease"/>
            <person name="Wu L."/>
            <person name="Ma J."/>
        </authorList>
    </citation>
    <scope>NUCLEOTIDE SEQUENCE [LARGE SCALE GENOMIC DNA]</scope>
    <source>
        <strain evidence="3">JCM 16924</strain>
    </source>
</reference>
<accession>A0ABP7SFL7</accession>
<dbReference type="EMBL" id="BAAAZX010000019">
    <property type="protein sequence ID" value="GAA4011144.1"/>
    <property type="molecule type" value="Genomic_DNA"/>
</dbReference>
<evidence type="ECO:0008006" key="4">
    <source>
        <dbReference type="Google" id="ProtNLM"/>
    </source>
</evidence>
<name>A0ABP7SFL7_9ACTN</name>
<feature type="compositionally biased region" description="Gly residues" evidence="1">
    <location>
        <begin position="16"/>
        <end position="30"/>
    </location>
</feature>
<sequence length="118" mass="12184">MALFRRKRHSPPSEGQTGGSAGQAGGSAGRGGHRPWLDHGLTNGARVACGGCTRGLKVRLQSQSSVTVSHDGAMDGMALICTGCGRLLCADCALAASDNPYLPKCDRCRASVTIPMSR</sequence>
<comment type="caution">
    <text evidence="2">The sequence shown here is derived from an EMBL/GenBank/DDBJ whole genome shotgun (WGS) entry which is preliminary data.</text>
</comment>
<evidence type="ECO:0000256" key="1">
    <source>
        <dbReference type="SAM" id="MobiDB-lite"/>
    </source>
</evidence>
<evidence type="ECO:0000313" key="3">
    <source>
        <dbReference type="Proteomes" id="UP001500456"/>
    </source>
</evidence>
<dbReference type="Proteomes" id="UP001500456">
    <property type="component" value="Unassembled WGS sequence"/>
</dbReference>
<gene>
    <name evidence="2" type="ORF">GCM10022232_60590</name>
</gene>
<evidence type="ECO:0000313" key="2">
    <source>
        <dbReference type="EMBL" id="GAA4011144.1"/>
    </source>
</evidence>
<feature type="region of interest" description="Disordered" evidence="1">
    <location>
        <begin position="1"/>
        <end position="39"/>
    </location>
</feature>